<dbReference type="AlphaFoldDB" id="A0A9Q0MPE9"/>
<proteinExistence type="predicted"/>
<accession>A0A9Q0MPE9</accession>
<feature type="non-terminal residue" evidence="2">
    <location>
        <position position="1"/>
    </location>
</feature>
<reference evidence="2" key="1">
    <citation type="submission" date="2022-07" db="EMBL/GenBank/DDBJ databases">
        <authorList>
            <person name="Trinca V."/>
            <person name="Uliana J.V.C."/>
            <person name="Torres T.T."/>
            <person name="Ward R.J."/>
            <person name="Monesi N."/>
        </authorList>
    </citation>
    <scope>NUCLEOTIDE SEQUENCE</scope>
    <source>
        <strain evidence="2">HSMRA1968</strain>
        <tissue evidence="2">Whole embryos</tissue>
    </source>
</reference>
<protein>
    <submittedName>
        <fullName evidence="2">Uncharacterized protein</fullName>
    </submittedName>
</protein>
<feature type="region of interest" description="Disordered" evidence="1">
    <location>
        <begin position="1"/>
        <end position="62"/>
    </location>
</feature>
<name>A0A9Q0MPE9_9DIPT</name>
<dbReference type="EMBL" id="WJQU01000004">
    <property type="protein sequence ID" value="KAJ6635628.1"/>
    <property type="molecule type" value="Genomic_DNA"/>
</dbReference>
<sequence length="138" mass="14743">MVPPLASIASVSTKSDQKSSFTARSGKTDGIHQNSNSNSSPNLSNNSRHTDIRTNDISSGCSRTIPISWTSAASSSTNNIVDSRNIGCSLLQIKREPCQVSEITTSNSYTSTPLTAVIKVESHSPKRTMDNIQNTAQS</sequence>
<comment type="caution">
    <text evidence="2">The sequence shown here is derived from an EMBL/GenBank/DDBJ whole genome shotgun (WGS) entry which is preliminary data.</text>
</comment>
<evidence type="ECO:0000256" key="1">
    <source>
        <dbReference type="SAM" id="MobiDB-lite"/>
    </source>
</evidence>
<feature type="compositionally biased region" description="Low complexity" evidence="1">
    <location>
        <begin position="34"/>
        <end position="47"/>
    </location>
</feature>
<organism evidence="2 3">
    <name type="scientific">Pseudolycoriella hygida</name>
    <dbReference type="NCBI Taxonomy" id="35572"/>
    <lineage>
        <taxon>Eukaryota</taxon>
        <taxon>Metazoa</taxon>
        <taxon>Ecdysozoa</taxon>
        <taxon>Arthropoda</taxon>
        <taxon>Hexapoda</taxon>
        <taxon>Insecta</taxon>
        <taxon>Pterygota</taxon>
        <taxon>Neoptera</taxon>
        <taxon>Endopterygota</taxon>
        <taxon>Diptera</taxon>
        <taxon>Nematocera</taxon>
        <taxon>Sciaroidea</taxon>
        <taxon>Sciaridae</taxon>
        <taxon>Pseudolycoriella</taxon>
    </lineage>
</organism>
<dbReference type="Proteomes" id="UP001151699">
    <property type="component" value="Chromosome C"/>
</dbReference>
<keyword evidence="3" id="KW-1185">Reference proteome</keyword>
<feature type="compositionally biased region" description="Polar residues" evidence="1">
    <location>
        <begin position="9"/>
        <end position="25"/>
    </location>
</feature>
<gene>
    <name evidence="2" type="ORF">Bhyg_14214</name>
</gene>
<evidence type="ECO:0000313" key="2">
    <source>
        <dbReference type="EMBL" id="KAJ6635628.1"/>
    </source>
</evidence>
<evidence type="ECO:0000313" key="3">
    <source>
        <dbReference type="Proteomes" id="UP001151699"/>
    </source>
</evidence>